<dbReference type="InterPro" id="IPR021215">
    <property type="entry name" value="DUF2752"/>
</dbReference>
<dbReference type="EMBL" id="QZKU01000113">
    <property type="protein sequence ID" value="RJP17632.1"/>
    <property type="molecule type" value="Genomic_DNA"/>
</dbReference>
<dbReference type="AlphaFoldDB" id="A0A3A4NE00"/>
<name>A0A3A4NE00_ABYX5</name>
<keyword evidence="1" id="KW-0812">Transmembrane</keyword>
<evidence type="ECO:0000256" key="1">
    <source>
        <dbReference type="SAM" id="Phobius"/>
    </source>
</evidence>
<sequence>MADHDSHRYRGFSSCISRHVRSGRIPAGSGYRLRLKKGFSVRFPSPCILPSSEDKKLLADDASPPIQNNRALMVRLLNIFTAAALAAALLLSYRLKPDPRGLGTHEQLLLHPCNFYSQTGLPCPSCGMTTAFAHMARAEFRDAFLAQPLGALGFLMCILFLPVFLFAAFNGSNPWLKVKQLPLKPLSWLSGILFLLAWVFKLSVFLIR</sequence>
<dbReference type="Pfam" id="PF10825">
    <property type="entry name" value="DUF2752"/>
    <property type="match status" value="1"/>
</dbReference>
<accession>A0A3A4NE00</accession>
<feature type="transmembrane region" description="Helical" evidence="1">
    <location>
        <begin position="148"/>
        <end position="168"/>
    </location>
</feature>
<dbReference type="Proteomes" id="UP000265882">
    <property type="component" value="Unassembled WGS sequence"/>
</dbReference>
<protein>
    <submittedName>
        <fullName evidence="2">DUF2752 domain-containing protein</fullName>
    </submittedName>
</protein>
<evidence type="ECO:0000313" key="2">
    <source>
        <dbReference type="EMBL" id="RJP17632.1"/>
    </source>
</evidence>
<organism evidence="2 3">
    <name type="scientific">Abyssobacteria bacterium (strain SURF_5)</name>
    <dbReference type="NCBI Taxonomy" id="2093360"/>
    <lineage>
        <taxon>Bacteria</taxon>
        <taxon>Pseudomonadati</taxon>
        <taxon>Candidatus Hydrogenedentota</taxon>
        <taxon>Candidatus Abyssobacteria</taxon>
    </lineage>
</organism>
<gene>
    <name evidence="2" type="ORF">C4520_16015</name>
</gene>
<reference evidence="2 3" key="1">
    <citation type="journal article" date="2017" name="ISME J.">
        <title>Energy and carbon metabolisms in a deep terrestrial subsurface fluid microbial community.</title>
        <authorList>
            <person name="Momper L."/>
            <person name="Jungbluth S.P."/>
            <person name="Lee M.D."/>
            <person name="Amend J.P."/>
        </authorList>
    </citation>
    <scope>NUCLEOTIDE SEQUENCE [LARGE SCALE GENOMIC DNA]</scope>
    <source>
        <strain evidence="2">SURF_5</strain>
    </source>
</reference>
<comment type="caution">
    <text evidence="2">The sequence shown here is derived from an EMBL/GenBank/DDBJ whole genome shotgun (WGS) entry which is preliminary data.</text>
</comment>
<evidence type="ECO:0000313" key="3">
    <source>
        <dbReference type="Proteomes" id="UP000265882"/>
    </source>
</evidence>
<feature type="transmembrane region" description="Helical" evidence="1">
    <location>
        <begin position="188"/>
        <end position="207"/>
    </location>
</feature>
<keyword evidence="1" id="KW-0472">Membrane</keyword>
<feature type="transmembrane region" description="Helical" evidence="1">
    <location>
        <begin position="76"/>
        <end position="95"/>
    </location>
</feature>
<proteinExistence type="predicted"/>
<keyword evidence="1" id="KW-1133">Transmembrane helix</keyword>